<evidence type="ECO:0000313" key="2">
    <source>
        <dbReference type="Proteomes" id="UP001597135"/>
    </source>
</evidence>
<reference evidence="2" key="1">
    <citation type="journal article" date="2019" name="Int. J. Syst. Evol. Microbiol.">
        <title>The Global Catalogue of Microorganisms (GCM) 10K type strain sequencing project: providing services to taxonomists for standard genome sequencing and annotation.</title>
        <authorList>
            <consortium name="The Broad Institute Genomics Platform"/>
            <consortium name="The Broad Institute Genome Sequencing Center for Infectious Disease"/>
            <person name="Wu L."/>
            <person name="Ma J."/>
        </authorList>
    </citation>
    <scope>NUCLEOTIDE SEQUENCE [LARGE SCALE GENOMIC DNA]</scope>
    <source>
        <strain evidence="2">CCUG 62953</strain>
    </source>
</reference>
<sequence length="62" mass="6844">MDFSTALLYFLAQSWIGGFRMLRTIIMGSCVSVQGILEKTLPDGRLVVRVGQRLFTGLPVAI</sequence>
<dbReference type="EMBL" id="JBHTMU010000001">
    <property type="protein sequence ID" value="MFD1340857.1"/>
    <property type="molecule type" value="Genomic_DNA"/>
</dbReference>
<proteinExistence type="predicted"/>
<protein>
    <submittedName>
        <fullName evidence="1">Uncharacterized protein</fullName>
    </submittedName>
</protein>
<organism evidence="1 2">
    <name type="scientific">Litorisediminicola beolgyonensis</name>
    <dbReference type="NCBI Taxonomy" id="1173614"/>
    <lineage>
        <taxon>Bacteria</taxon>
        <taxon>Pseudomonadati</taxon>
        <taxon>Pseudomonadota</taxon>
        <taxon>Alphaproteobacteria</taxon>
        <taxon>Rhodobacterales</taxon>
        <taxon>Paracoccaceae</taxon>
        <taxon>Litorisediminicola</taxon>
    </lineage>
</organism>
<comment type="caution">
    <text evidence="1">The sequence shown here is derived from an EMBL/GenBank/DDBJ whole genome shotgun (WGS) entry which is preliminary data.</text>
</comment>
<accession>A0ABW3ZCF0</accession>
<name>A0ABW3ZCF0_9RHOB</name>
<keyword evidence="2" id="KW-1185">Reference proteome</keyword>
<dbReference type="Proteomes" id="UP001597135">
    <property type="component" value="Unassembled WGS sequence"/>
</dbReference>
<gene>
    <name evidence="1" type="ORF">ACFQ4E_00310</name>
</gene>
<evidence type="ECO:0000313" key="1">
    <source>
        <dbReference type="EMBL" id="MFD1340857.1"/>
    </source>
</evidence>